<sequence>MEFIELAFIIIPVRPDLVDLLTREAARKISSIFSQLSLLLLTENSALKARLEQLEAELKNMSEGLKNASLWSENVLNGCPVLFEQSGLISTLKPLRRLKRKTDSPSLGGADPSGAAAQVEGEFS</sequence>
<keyword evidence="1" id="KW-0175">Coiled coil</keyword>
<proteinExistence type="predicted"/>
<dbReference type="EMBL" id="JAHUTI010007206">
    <property type="protein sequence ID" value="MED6234394.1"/>
    <property type="molecule type" value="Genomic_DNA"/>
</dbReference>
<evidence type="ECO:0000256" key="2">
    <source>
        <dbReference type="SAM" id="MobiDB-lite"/>
    </source>
</evidence>
<evidence type="ECO:0000313" key="3">
    <source>
        <dbReference type="EMBL" id="MED6234394.1"/>
    </source>
</evidence>
<evidence type="ECO:0000256" key="1">
    <source>
        <dbReference type="SAM" id="Coils"/>
    </source>
</evidence>
<gene>
    <name evidence="3" type="ORF">ATANTOWER_028581</name>
</gene>
<reference evidence="3 4" key="1">
    <citation type="submission" date="2021-07" db="EMBL/GenBank/DDBJ databases">
        <authorList>
            <person name="Palmer J.M."/>
        </authorList>
    </citation>
    <scope>NUCLEOTIDE SEQUENCE [LARGE SCALE GENOMIC DNA]</scope>
    <source>
        <strain evidence="3 4">AT_MEX2019</strain>
        <tissue evidence="3">Muscle</tissue>
    </source>
</reference>
<protein>
    <submittedName>
        <fullName evidence="3">Uncharacterized protein</fullName>
    </submittedName>
</protein>
<accession>A0ABU7A8H8</accession>
<name>A0ABU7A8H8_9TELE</name>
<organism evidence="3 4">
    <name type="scientific">Ataeniobius toweri</name>
    <dbReference type="NCBI Taxonomy" id="208326"/>
    <lineage>
        <taxon>Eukaryota</taxon>
        <taxon>Metazoa</taxon>
        <taxon>Chordata</taxon>
        <taxon>Craniata</taxon>
        <taxon>Vertebrata</taxon>
        <taxon>Euteleostomi</taxon>
        <taxon>Actinopterygii</taxon>
        <taxon>Neopterygii</taxon>
        <taxon>Teleostei</taxon>
        <taxon>Neoteleostei</taxon>
        <taxon>Acanthomorphata</taxon>
        <taxon>Ovalentaria</taxon>
        <taxon>Atherinomorphae</taxon>
        <taxon>Cyprinodontiformes</taxon>
        <taxon>Goodeidae</taxon>
        <taxon>Ataeniobius</taxon>
    </lineage>
</organism>
<keyword evidence="4" id="KW-1185">Reference proteome</keyword>
<comment type="caution">
    <text evidence="3">The sequence shown here is derived from an EMBL/GenBank/DDBJ whole genome shotgun (WGS) entry which is preliminary data.</text>
</comment>
<feature type="region of interest" description="Disordered" evidence="2">
    <location>
        <begin position="100"/>
        <end position="124"/>
    </location>
</feature>
<evidence type="ECO:0000313" key="4">
    <source>
        <dbReference type="Proteomes" id="UP001345963"/>
    </source>
</evidence>
<feature type="coiled-coil region" evidence="1">
    <location>
        <begin position="37"/>
        <end position="68"/>
    </location>
</feature>
<dbReference type="Proteomes" id="UP001345963">
    <property type="component" value="Unassembled WGS sequence"/>
</dbReference>